<dbReference type="SUPFAM" id="SSF53098">
    <property type="entry name" value="Ribonuclease H-like"/>
    <property type="match status" value="1"/>
</dbReference>
<evidence type="ECO:0000313" key="2">
    <source>
        <dbReference type="EMBL" id="CAG8720723.1"/>
    </source>
</evidence>
<accession>A0ABN7V387</accession>
<reference evidence="2 3" key="1">
    <citation type="submission" date="2021-06" db="EMBL/GenBank/DDBJ databases">
        <authorList>
            <person name="Kallberg Y."/>
            <person name="Tangrot J."/>
            <person name="Rosling A."/>
        </authorList>
    </citation>
    <scope>NUCLEOTIDE SEQUENCE [LARGE SCALE GENOMIC DNA]</scope>
    <source>
        <strain evidence="2 3">120-4 pot B 10/14</strain>
    </source>
</reference>
<dbReference type="Pfam" id="PF05699">
    <property type="entry name" value="Dimer_Tnp_hAT"/>
    <property type="match status" value="1"/>
</dbReference>
<sequence>MTIDAIQAQFIGNNKVLPTYGSNLLEYITNNNLSIDELPIFISDFAQATIECLDNRIFDPEQLPKLDSDLANYEFKPLLNNRTLINEWGIVKFFLKNYRSIKFVDAWNLIFSKTSFLYDFPATSTLIQIALIIPVTNAAVERVFSRQNLIKTHLRNQMNINTLNDYLMIALNGPPIELFDFEKAFDYC</sequence>
<dbReference type="PANTHER" id="PTHR46880">
    <property type="entry name" value="RAS-ASSOCIATING DOMAIN-CONTAINING PROTEIN"/>
    <property type="match status" value="1"/>
</dbReference>
<name>A0ABN7V387_GIGMA</name>
<dbReference type="PANTHER" id="PTHR46880:SF5">
    <property type="entry name" value="DUF4371 DOMAIN-CONTAINING PROTEIN"/>
    <property type="match status" value="1"/>
</dbReference>
<organism evidence="2 3">
    <name type="scientific">Gigaspora margarita</name>
    <dbReference type="NCBI Taxonomy" id="4874"/>
    <lineage>
        <taxon>Eukaryota</taxon>
        <taxon>Fungi</taxon>
        <taxon>Fungi incertae sedis</taxon>
        <taxon>Mucoromycota</taxon>
        <taxon>Glomeromycotina</taxon>
        <taxon>Glomeromycetes</taxon>
        <taxon>Diversisporales</taxon>
        <taxon>Gigasporaceae</taxon>
        <taxon>Gigaspora</taxon>
    </lineage>
</organism>
<keyword evidence="3" id="KW-1185">Reference proteome</keyword>
<dbReference type="InterPro" id="IPR008906">
    <property type="entry name" value="HATC_C_dom"/>
</dbReference>
<protein>
    <submittedName>
        <fullName evidence="2">8025_t:CDS:1</fullName>
    </submittedName>
</protein>
<evidence type="ECO:0000313" key="3">
    <source>
        <dbReference type="Proteomes" id="UP000789901"/>
    </source>
</evidence>
<evidence type="ECO:0000259" key="1">
    <source>
        <dbReference type="Pfam" id="PF05699"/>
    </source>
</evidence>
<dbReference type="InterPro" id="IPR012337">
    <property type="entry name" value="RNaseH-like_sf"/>
</dbReference>
<dbReference type="Proteomes" id="UP000789901">
    <property type="component" value="Unassembled WGS sequence"/>
</dbReference>
<proteinExistence type="predicted"/>
<dbReference type="EMBL" id="CAJVQB010008588">
    <property type="protein sequence ID" value="CAG8720723.1"/>
    <property type="molecule type" value="Genomic_DNA"/>
</dbReference>
<feature type="domain" description="HAT C-terminal dimerisation" evidence="1">
    <location>
        <begin position="119"/>
        <end position="172"/>
    </location>
</feature>
<gene>
    <name evidence="2" type="ORF">GMARGA_LOCUS13497</name>
</gene>
<comment type="caution">
    <text evidence="2">The sequence shown here is derived from an EMBL/GenBank/DDBJ whole genome shotgun (WGS) entry which is preliminary data.</text>
</comment>